<evidence type="ECO:0000313" key="7">
    <source>
        <dbReference type="Proteomes" id="UP001497480"/>
    </source>
</evidence>
<dbReference type="Pfam" id="PF00808">
    <property type="entry name" value="CBFD_NFYB_HMF"/>
    <property type="match status" value="1"/>
</dbReference>
<keyword evidence="7" id="KW-1185">Reference proteome</keyword>
<feature type="compositionally biased region" description="Polar residues" evidence="4">
    <location>
        <begin position="24"/>
        <end position="46"/>
    </location>
</feature>
<dbReference type="Gene3D" id="1.10.20.10">
    <property type="entry name" value="Histone, subunit A"/>
    <property type="match status" value="1"/>
</dbReference>
<dbReference type="PANTHER" id="PTHR11064">
    <property type="entry name" value="CCAAT-BINDING TRANSCRIPTION FACTOR-RELATED"/>
    <property type="match status" value="1"/>
</dbReference>
<organism evidence="6 7">
    <name type="scientific">Lupinus luteus</name>
    <name type="common">European yellow lupine</name>
    <dbReference type="NCBI Taxonomy" id="3873"/>
    <lineage>
        <taxon>Eukaryota</taxon>
        <taxon>Viridiplantae</taxon>
        <taxon>Streptophyta</taxon>
        <taxon>Embryophyta</taxon>
        <taxon>Tracheophyta</taxon>
        <taxon>Spermatophyta</taxon>
        <taxon>Magnoliopsida</taxon>
        <taxon>eudicotyledons</taxon>
        <taxon>Gunneridae</taxon>
        <taxon>Pentapetalae</taxon>
        <taxon>rosids</taxon>
        <taxon>fabids</taxon>
        <taxon>Fabales</taxon>
        <taxon>Fabaceae</taxon>
        <taxon>Papilionoideae</taxon>
        <taxon>50 kb inversion clade</taxon>
        <taxon>genistoids sensu lato</taxon>
        <taxon>core genistoids</taxon>
        <taxon>Genisteae</taxon>
        <taxon>Lupinus</taxon>
    </lineage>
</organism>
<dbReference type="PANTHER" id="PTHR11064:SF196">
    <property type="entry name" value="NUCLEAR TRANSCRIPTION FACTOR Y SUBUNIT B-6"/>
    <property type="match status" value="1"/>
</dbReference>
<keyword evidence="2" id="KW-0805">Transcription regulation</keyword>
<feature type="region of interest" description="Disordered" evidence="4">
    <location>
        <begin position="1"/>
        <end position="48"/>
    </location>
</feature>
<dbReference type="SUPFAM" id="SSF47113">
    <property type="entry name" value="Histone-fold"/>
    <property type="match status" value="1"/>
</dbReference>
<comment type="similarity">
    <text evidence="1">Belongs to the NFYB/HAP3 subunit family.</text>
</comment>
<comment type="caution">
    <text evidence="6">The sequence shown here is derived from an EMBL/GenBank/DDBJ whole genome shotgun (WGS) entry which is preliminary data.</text>
</comment>
<dbReference type="CDD" id="cd22907">
    <property type="entry name" value="HFD_NFYB"/>
    <property type="match status" value="1"/>
</dbReference>
<reference evidence="6 7" key="1">
    <citation type="submission" date="2024-03" db="EMBL/GenBank/DDBJ databases">
        <authorList>
            <person name="Martinez-Hernandez J."/>
        </authorList>
    </citation>
    <scope>NUCLEOTIDE SEQUENCE [LARGE SCALE GENOMIC DNA]</scope>
</reference>
<dbReference type="InterPro" id="IPR027113">
    <property type="entry name" value="Transc_fact_NFYB/HAP3"/>
</dbReference>
<evidence type="ECO:0000256" key="2">
    <source>
        <dbReference type="ARBA" id="ARBA00023015"/>
    </source>
</evidence>
<name>A0AAV1WEZ1_LUPLU</name>
<dbReference type="GO" id="GO:0046982">
    <property type="term" value="F:protein heterodimerization activity"/>
    <property type="evidence" value="ECO:0007669"/>
    <property type="project" value="InterPro"/>
</dbReference>
<accession>A0AAV1WEZ1</accession>
<evidence type="ECO:0000259" key="5">
    <source>
        <dbReference type="Pfam" id="PF00808"/>
    </source>
</evidence>
<sequence length="205" mass="22440">MKHRNPYAQSVESSTDSNLKEGGDSNSPTSSCQINTNDKNQPNNSLPFLDIPQEDLLRIMQKVLPPHAEITNKATETIQQCVYRFITTLTSEANKHCKSEKRKVVAAKDLLSAMEGLGLDNYVEPLLAYHDSYLENEVKQLIMGGNNGNKRVENDVMGLITPQLQESSGGSNSIPVTPNFNPTSVSSSASCNAVENFGLLPFLDP</sequence>
<dbReference type="AlphaFoldDB" id="A0AAV1WEZ1"/>
<gene>
    <name evidence="6" type="ORF">LLUT_LOCUS8940</name>
</gene>
<dbReference type="GO" id="GO:0000978">
    <property type="term" value="F:RNA polymerase II cis-regulatory region sequence-specific DNA binding"/>
    <property type="evidence" value="ECO:0007669"/>
    <property type="project" value="TreeGrafter"/>
</dbReference>
<dbReference type="GO" id="GO:0016602">
    <property type="term" value="C:CCAAT-binding factor complex"/>
    <property type="evidence" value="ECO:0007669"/>
    <property type="project" value="InterPro"/>
</dbReference>
<feature type="domain" description="Transcription factor CBF/NF-Y/archaeal histone" evidence="5">
    <location>
        <begin position="51"/>
        <end position="114"/>
    </location>
</feature>
<evidence type="ECO:0000313" key="6">
    <source>
        <dbReference type="EMBL" id="CAL0307880.1"/>
    </source>
</evidence>
<dbReference type="EMBL" id="CAXHTB010000006">
    <property type="protein sequence ID" value="CAL0307880.1"/>
    <property type="molecule type" value="Genomic_DNA"/>
</dbReference>
<dbReference type="InterPro" id="IPR009072">
    <property type="entry name" value="Histone-fold"/>
</dbReference>
<evidence type="ECO:0000256" key="4">
    <source>
        <dbReference type="SAM" id="MobiDB-lite"/>
    </source>
</evidence>
<feature type="compositionally biased region" description="Polar residues" evidence="4">
    <location>
        <begin position="7"/>
        <end position="17"/>
    </location>
</feature>
<keyword evidence="3" id="KW-0804">Transcription</keyword>
<evidence type="ECO:0000256" key="1">
    <source>
        <dbReference type="ARBA" id="ARBA00009053"/>
    </source>
</evidence>
<dbReference type="Proteomes" id="UP001497480">
    <property type="component" value="Unassembled WGS sequence"/>
</dbReference>
<protein>
    <recommendedName>
        <fullName evidence="5">Transcription factor CBF/NF-Y/archaeal histone domain-containing protein</fullName>
    </recommendedName>
</protein>
<proteinExistence type="inferred from homology"/>
<evidence type="ECO:0000256" key="3">
    <source>
        <dbReference type="ARBA" id="ARBA00023163"/>
    </source>
</evidence>
<dbReference type="InterPro" id="IPR003958">
    <property type="entry name" value="CBFA_NFYB_domain"/>
</dbReference>
<dbReference type="GO" id="GO:0001228">
    <property type="term" value="F:DNA-binding transcription activator activity, RNA polymerase II-specific"/>
    <property type="evidence" value="ECO:0007669"/>
    <property type="project" value="InterPro"/>
</dbReference>